<dbReference type="InterPro" id="IPR040442">
    <property type="entry name" value="Pyrv_kinase-like_dom_sf"/>
</dbReference>
<dbReference type="SUPFAM" id="SSF51621">
    <property type="entry name" value="Phosphoenolpyruvate/pyruvate domain"/>
    <property type="match status" value="1"/>
</dbReference>
<name>M3F7N1_LEPBO</name>
<dbReference type="Proteomes" id="UP000011783">
    <property type="component" value="Unassembled WGS sequence"/>
</dbReference>
<sequence>MNSVKEKLKSGEFTIGSWMQIPSTSIAEILGSAGFDWIALDLEHGAF</sequence>
<dbReference type="GO" id="GO:0005737">
    <property type="term" value="C:cytoplasm"/>
    <property type="evidence" value="ECO:0007669"/>
    <property type="project" value="TreeGrafter"/>
</dbReference>
<dbReference type="PANTHER" id="PTHR30502:SF0">
    <property type="entry name" value="PHOSPHOENOLPYRUVATE CARBOXYLASE FAMILY PROTEIN"/>
    <property type="match status" value="1"/>
</dbReference>
<dbReference type="InterPro" id="IPR050251">
    <property type="entry name" value="HpcH-HpaI_aldolase"/>
</dbReference>
<comment type="caution">
    <text evidence="1">The sequence shown here is derived from an EMBL/GenBank/DDBJ whole genome shotgun (WGS) entry which is preliminary data.</text>
</comment>
<dbReference type="EMBL" id="AKWO02000105">
    <property type="protein sequence ID" value="EMF97957.1"/>
    <property type="molecule type" value="Genomic_DNA"/>
</dbReference>
<dbReference type="BioCyc" id="LBOR1193007:G11KN-4713-MONOMER"/>
<evidence type="ECO:0000313" key="2">
    <source>
        <dbReference type="Proteomes" id="UP000011783"/>
    </source>
</evidence>
<gene>
    <name evidence="1" type="ORF">LEP1GSC123_1316</name>
</gene>
<dbReference type="InterPro" id="IPR015813">
    <property type="entry name" value="Pyrv/PenolPyrv_kinase-like_dom"/>
</dbReference>
<accession>M3F7N1</accession>
<reference evidence="1 2" key="1">
    <citation type="submission" date="2013-01" db="EMBL/GenBank/DDBJ databases">
        <authorList>
            <person name="Harkins D.M."/>
            <person name="Durkin A.S."/>
            <person name="Brinkac L.M."/>
            <person name="Haft D.H."/>
            <person name="Selengut J.D."/>
            <person name="Sanka R."/>
            <person name="DePew J."/>
            <person name="Purushe J."/>
            <person name="Picardeau M."/>
            <person name="Werts C."/>
            <person name="Goarant C."/>
            <person name="Vinetz J.M."/>
            <person name="Sutton G.G."/>
            <person name="Nierman W.C."/>
            <person name="Fouts D.E."/>
        </authorList>
    </citation>
    <scope>NUCLEOTIDE SEQUENCE [LARGE SCALE GENOMIC DNA]</scope>
    <source>
        <strain evidence="1 2">200701203</strain>
    </source>
</reference>
<dbReference type="GO" id="GO:0016832">
    <property type="term" value="F:aldehyde-lyase activity"/>
    <property type="evidence" value="ECO:0007669"/>
    <property type="project" value="TreeGrafter"/>
</dbReference>
<evidence type="ECO:0000313" key="1">
    <source>
        <dbReference type="EMBL" id="EMF97957.1"/>
    </source>
</evidence>
<proteinExistence type="predicted"/>
<dbReference type="Gene3D" id="3.20.20.60">
    <property type="entry name" value="Phosphoenolpyruvate-binding domains"/>
    <property type="match status" value="1"/>
</dbReference>
<protein>
    <submittedName>
        <fullName evidence="1">4-hydroxy-2-oxo-heptane-1,7-dioate aldolase domain protein</fullName>
    </submittedName>
</protein>
<dbReference type="AlphaFoldDB" id="M3F7N1"/>
<dbReference type="PANTHER" id="PTHR30502">
    <property type="entry name" value="2-KETO-3-DEOXY-L-RHAMNONATE ALDOLASE"/>
    <property type="match status" value="1"/>
</dbReference>
<organism evidence="1 2">
    <name type="scientific">Leptospira borgpetersenii str. 200701203</name>
    <dbReference type="NCBI Taxonomy" id="1193007"/>
    <lineage>
        <taxon>Bacteria</taxon>
        <taxon>Pseudomonadati</taxon>
        <taxon>Spirochaetota</taxon>
        <taxon>Spirochaetia</taxon>
        <taxon>Leptospirales</taxon>
        <taxon>Leptospiraceae</taxon>
        <taxon>Leptospira</taxon>
    </lineage>
</organism>